<evidence type="ECO:0000313" key="2">
    <source>
        <dbReference type="EMBL" id="MEU2121505.1"/>
    </source>
</evidence>
<reference evidence="2 3" key="1">
    <citation type="submission" date="2024-06" db="EMBL/GenBank/DDBJ databases">
        <title>The Natural Products Discovery Center: Release of the First 8490 Sequenced Strains for Exploring Actinobacteria Biosynthetic Diversity.</title>
        <authorList>
            <person name="Kalkreuter E."/>
            <person name="Kautsar S.A."/>
            <person name="Yang D."/>
            <person name="Bader C.D."/>
            <person name="Teijaro C.N."/>
            <person name="Fluegel L."/>
            <person name="Davis C.M."/>
            <person name="Simpson J.R."/>
            <person name="Lauterbach L."/>
            <person name="Steele A.D."/>
            <person name="Gui C."/>
            <person name="Meng S."/>
            <person name="Li G."/>
            <person name="Viehrig K."/>
            <person name="Ye F."/>
            <person name="Su P."/>
            <person name="Kiefer A.F."/>
            <person name="Nichols A."/>
            <person name="Cepeda A.J."/>
            <person name="Yan W."/>
            <person name="Fan B."/>
            <person name="Jiang Y."/>
            <person name="Adhikari A."/>
            <person name="Zheng C.-J."/>
            <person name="Schuster L."/>
            <person name="Cowan T.M."/>
            <person name="Smanski M.J."/>
            <person name="Chevrette M.G."/>
            <person name="De Carvalho L.P.S."/>
            <person name="Shen B."/>
        </authorList>
    </citation>
    <scope>NUCLEOTIDE SEQUENCE [LARGE SCALE GENOMIC DNA]</scope>
    <source>
        <strain evidence="2 3">NPDC019434</strain>
    </source>
</reference>
<sequence>MRFAIPPRGAVTVALLALALATSGCGDAGTVDMKVGECGYFTRGQANRAWDVQRRSCADPEAALVVVRGASKVDCPDLPFSWSSRGSRALQVCTHLNAQVGDCFNNPGNQYAHLHRLRKVPCSTPEAYEVNTRVERADYGVCHAANSEYGQTAEIVHKQPPVSFCLHRVGS</sequence>
<evidence type="ECO:0000313" key="3">
    <source>
        <dbReference type="Proteomes" id="UP001550535"/>
    </source>
</evidence>
<dbReference type="Proteomes" id="UP001550535">
    <property type="component" value="Unassembled WGS sequence"/>
</dbReference>
<keyword evidence="3" id="KW-1185">Reference proteome</keyword>
<organism evidence="2 3">
    <name type="scientific">Nocardia niwae</name>
    <dbReference type="NCBI Taxonomy" id="626084"/>
    <lineage>
        <taxon>Bacteria</taxon>
        <taxon>Bacillati</taxon>
        <taxon>Actinomycetota</taxon>
        <taxon>Actinomycetes</taxon>
        <taxon>Mycobacteriales</taxon>
        <taxon>Nocardiaceae</taxon>
        <taxon>Nocardia</taxon>
    </lineage>
</organism>
<dbReference type="PROSITE" id="PS51257">
    <property type="entry name" value="PROKAR_LIPOPROTEIN"/>
    <property type="match status" value="1"/>
</dbReference>
<keyword evidence="1" id="KW-0732">Signal</keyword>
<evidence type="ECO:0000256" key="1">
    <source>
        <dbReference type="SAM" id="SignalP"/>
    </source>
</evidence>
<evidence type="ECO:0008006" key="4">
    <source>
        <dbReference type="Google" id="ProtNLM"/>
    </source>
</evidence>
<comment type="caution">
    <text evidence="2">The sequence shown here is derived from an EMBL/GenBank/DDBJ whole genome shotgun (WGS) entry which is preliminary data.</text>
</comment>
<accession>A0ABV2X6H5</accession>
<name>A0ABV2X6H5_9NOCA</name>
<proteinExistence type="predicted"/>
<protein>
    <recommendedName>
        <fullName evidence="4">Lipoprotein LppU</fullName>
    </recommendedName>
</protein>
<gene>
    <name evidence="2" type="ORF">ABZ507_06665</name>
</gene>
<feature type="chain" id="PRO_5045807666" description="Lipoprotein LppU" evidence="1">
    <location>
        <begin position="29"/>
        <end position="171"/>
    </location>
</feature>
<feature type="signal peptide" evidence="1">
    <location>
        <begin position="1"/>
        <end position="28"/>
    </location>
</feature>
<dbReference type="EMBL" id="JBEYBR010000011">
    <property type="protein sequence ID" value="MEU2121505.1"/>
    <property type="molecule type" value="Genomic_DNA"/>
</dbReference>
<dbReference type="RefSeq" id="WP_063016263.1">
    <property type="nucleotide sequence ID" value="NZ_JBEYBM010000010.1"/>
</dbReference>